<feature type="compositionally biased region" description="Low complexity" evidence="1">
    <location>
        <begin position="15"/>
        <end position="29"/>
    </location>
</feature>
<dbReference type="OMA" id="PKCGEMW"/>
<comment type="caution">
    <text evidence="2">The sequence shown here is derived from an EMBL/GenBank/DDBJ whole genome shotgun (WGS) entry which is preliminary data.</text>
</comment>
<feature type="region of interest" description="Disordered" evidence="1">
    <location>
        <begin position="233"/>
        <end position="262"/>
    </location>
</feature>
<gene>
    <name evidence="2" type="ORF">TRAPUB_8186</name>
</gene>
<sequence length="368" mass="38316">MAKGGNGWSIWSAVSPSFNSLRGGSSSSRSKSRHSALRVVSSETTPTPAQKPVASSPTAPGVPVSASFDSPSRDTPAPADVPDAVREQARLPDLQADSISFPPAPQPAKAHHVRAKSTTAVGEPSIARLDSPAARTIPRPRASSSATMLTQPRPRTRARLPSMLSSVLTNPRAAVQTRITATAESDLVGSFAPTSSPRERLLSLLSTDGVAPSPTPSAPPSPCRAPLRLSTEHVRGASAPAPKHRRRTASSPIDAPSSPTLPSICRTPSSYSGSDYFPTAPSSAGPATPVHVVAPLPPSLSRKSESLHPVLEGLERASMFAVQTACATCGRGGSNFPCCPKCGEMWCSRACRLQKGNGKRHICSARRG</sequence>
<name>A0A1M2W5W5_TRAPU</name>
<dbReference type="EMBL" id="MNAD01000187">
    <property type="protein sequence ID" value="OJT15264.1"/>
    <property type="molecule type" value="Genomic_DNA"/>
</dbReference>
<evidence type="ECO:0000256" key="1">
    <source>
        <dbReference type="SAM" id="MobiDB-lite"/>
    </source>
</evidence>
<feature type="compositionally biased region" description="Polar residues" evidence="1">
    <location>
        <begin position="41"/>
        <end position="58"/>
    </location>
</feature>
<dbReference type="OrthoDB" id="2526979at2759"/>
<feature type="compositionally biased region" description="Pro residues" evidence="1">
    <location>
        <begin position="213"/>
        <end position="223"/>
    </location>
</feature>
<keyword evidence="3" id="KW-1185">Reference proteome</keyword>
<dbReference type="STRING" id="154538.A0A1M2W5W5"/>
<evidence type="ECO:0000313" key="3">
    <source>
        <dbReference type="Proteomes" id="UP000184267"/>
    </source>
</evidence>
<dbReference type="Proteomes" id="UP000184267">
    <property type="component" value="Unassembled WGS sequence"/>
</dbReference>
<feature type="region of interest" description="Disordered" evidence="1">
    <location>
        <begin position="207"/>
        <end position="226"/>
    </location>
</feature>
<organism evidence="2 3">
    <name type="scientific">Trametes pubescens</name>
    <name type="common">White-rot fungus</name>
    <dbReference type="NCBI Taxonomy" id="154538"/>
    <lineage>
        <taxon>Eukaryota</taxon>
        <taxon>Fungi</taxon>
        <taxon>Dikarya</taxon>
        <taxon>Basidiomycota</taxon>
        <taxon>Agaricomycotina</taxon>
        <taxon>Agaricomycetes</taxon>
        <taxon>Polyporales</taxon>
        <taxon>Polyporaceae</taxon>
        <taxon>Trametes</taxon>
    </lineage>
</organism>
<accession>A0A1M2W5W5</accession>
<protein>
    <submittedName>
        <fullName evidence="2">Uncharacterized protein</fullName>
    </submittedName>
</protein>
<reference evidence="2 3" key="1">
    <citation type="submission" date="2016-10" db="EMBL/GenBank/DDBJ databases">
        <title>Genome sequence of the basidiomycete white-rot fungus Trametes pubescens.</title>
        <authorList>
            <person name="Makela M.R."/>
            <person name="Granchi Z."/>
            <person name="Peng M."/>
            <person name="De Vries R.P."/>
            <person name="Grigoriev I."/>
            <person name="Riley R."/>
            <person name="Hilden K."/>
        </authorList>
    </citation>
    <scope>NUCLEOTIDE SEQUENCE [LARGE SCALE GENOMIC DNA]</scope>
    <source>
        <strain evidence="2 3">FBCC735</strain>
    </source>
</reference>
<dbReference type="AlphaFoldDB" id="A0A1M2W5W5"/>
<feature type="region of interest" description="Disordered" evidence="1">
    <location>
        <begin position="1"/>
        <end position="80"/>
    </location>
</feature>
<evidence type="ECO:0000313" key="2">
    <source>
        <dbReference type="EMBL" id="OJT15264.1"/>
    </source>
</evidence>
<proteinExistence type="predicted"/>